<proteinExistence type="predicted"/>
<organism evidence="1 2">
    <name type="scientific">Clostridioides difficile</name>
    <name type="common">Peptoclostridium difficile</name>
    <dbReference type="NCBI Taxonomy" id="1496"/>
    <lineage>
        <taxon>Bacteria</taxon>
        <taxon>Bacillati</taxon>
        <taxon>Bacillota</taxon>
        <taxon>Clostridia</taxon>
        <taxon>Peptostreptococcales</taxon>
        <taxon>Peptostreptococcaceae</taxon>
        <taxon>Clostridioides</taxon>
    </lineage>
</organism>
<reference evidence="1" key="1">
    <citation type="journal article" date="2018" name="Genome Biol.">
        <title>SKESA: strategic k-mer extension for scrupulous assemblies.</title>
        <authorList>
            <person name="Souvorov A."/>
            <person name="Agarwala R."/>
            <person name="Lipman D.J."/>
        </authorList>
    </citation>
    <scope>NUCLEOTIDE SEQUENCE</scope>
    <source>
        <strain evidence="1">HN1000</strain>
    </source>
</reference>
<dbReference type="AlphaFoldDB" id="A0AAN5VMR4"/>
<evidence type="ECO:0000313" key="1">
    <source>
        <dbReference type="EMBL" id="HBH1542563.1"/>
    </source>
</evidence>
<name>A0AAN5VMR4_CLODI</name>
<accession>A0AAN5VMR4</accession>
<dbReference type="EMBL" id="DAEPXK010000019">
    <property type="protein sequence ID" value="HBH1542563.1"/>
    <property type="molecule type" value="Genomic_DNA"/>
</dbReference>
<comment type="caution">
    <text evidence="1">The sequence shown here is derived from an EMBL/GenBank/DDBJ whole genome shotgun (WGS) entry which is preliminary data.</text>
</comment>
<gene>
    <name evidence="1" type="ORF">KRM00_002049</name>
</gene>
<reference evidence="1" key="2">
    <citation type="submission" date="2021-06" db="EMBL/GenBank/DDBJ databases">
        <authorList>
            <consortium name="NCBI Pathogen Detection Project"/>
        </authorList>
    </citation>
    <scope>NUCLEOTIDE SEQUENCE</scope>
    <source>
        <strain evidence="1">HN1000</strain>
    </source>
</reference>
<protein>
    <submittedName>
        <fullName evidence="1">Uncharacterized protein</fullName>
    </submittedName>
</protein>
<evidence type="ECO:0000313" key="2">
    <source>
        <dbReference type="Proteomes" id="UP000878956"/>
    </source>
</evidence>
<sequence length="249" mass="29938">MKNINKLNILDKGIDASNYIINKFKHILDIFNNSKENKYKLLTEDLFLDVEDLSYFFNTFENIFDSEELNAFQEFYLKSLIDIINNKINHDNIHFNINTNQKIYFLDVIFTEHNKEYNLLTLDPYLKTIKEKEYQYILNINNCISEKKIELNKLKEYELYLYSISQSPQMLSNDNILKMVDIRLRTKKYLNEIQKEMVANSNNINRLAEEIITYKVLLEEEYKNITNIDVLKTNFLDKLIVFFNFKKLV</sequence>
<dbReference type="RefSeq" id="WP_009899403.1">
    <property type="nucleotide sequence ID" value="NZ_FUQT01000003.1"/>
</dbReference>
<dbReference type="Proteomes" id="UP000878956">
    <property type="component" value="Unassembled WGS sequence"/>
</dbReference>